<evidence type="ECO:0000313" key="2">
    <source>
        <dbReference type="EMBL" id="SMC82480.1"/>
    </source>
</evidence>
<protein>
    <recommendedName>
        <fullName evidence="4">Glycosyl transferase family 2</fullName>
    </recommendedName>
</protein>
<feature type="transmembrane region" description="Helical" evidence="1">
    <location>
        <begin position="291"/>
        <end position="310"/>
    </location>
</feature>
<feature type="transmembrane region" description="Helical" evidence="1">
    <location>
        <begin position="239"/>
        <end position="258"/>
    </location>
</feature>
<name>A0A1W2CBC3_9SPHI</name>
<gene>
    <name evidence="2" type="ORF">SAMN04488101_103312</name>
</gene>
<reference evidence="2 3" key="1">
    <citation type="submission" date="2017-04" db="EMBL/GenBank/DDBJ databases">
        <authorList>
            <person name="Afonso C.L."/>
            <person name="Miller P.J."/>
            <person name="Scott M.A."/>
            <person name="Spackman E."/>
            <person name="Goraichik I."/>
            <person name="Dimitrov K.M."/>
            <person name="Suarez D.L."/>
            <person name="Swayne D.E."/>
        </authorList>
    </citation>
    <scope>NUCLEOTIDE SEQUENCE [LARGE SCALE GENOMIC DNA]</scope>
    <source>
        <strain evidence="2 3">DSM 19625</strain>
    </source>
</reference>
<keyword evidence="1" id="KW-0812">Transmembrane</keyword>
<dbReference type="AlphaFoldDB" id="A0A1W2CBC3"/>
<evidence type="ECO:0008006" key="4">
    <source>
        <dbReference type="Google" id="ProtNLM"/>
    </source>
</evidence>
<proteinExistence type="predicted"/>
<keyword evidence="1" id="KW-1133">Transmembrane helix</keyword>
<keyword evidence="1" id="KW-0472">Membrane</keyword>
<dbReference type="EMBL" id="FWYB01000003">
    <property type="protein sequence ID" value="SMC82480.1"/>
    <property type="molecule type" value="Genomic_DNA"/>
</dbReference>
<dbReference type="OrthoDB" id="9800276at2"/>
<sequence length="321" mass="36484">MLLFVYAVLVFLVLRFSVTLFNFLSNPKLGYYGKHFTEQVSVIVLTSLAENDVEELLFSVENQDYQYTEVIVQQGESIPELVNRATGRYLLFTSSGVTLQNGLINSLIYRTKVFNLGVLSLIPTYKAFGFIEKCLYPLSDFLLLNLLPLRLIRLSGLPAFTAGNSDCLFFDSATYKRYNWHERLNGKFPEAIEIIKMVKQQQLKAEVLLANKFIYHRIDLKDMAGFSRSLLQTFSDSNLAMLMYLALVIVGPVVVVLFSLNPALAVLLFGLIFLTRVMIAFLTAQSPILNVLLHPIQMAMLFVLLLRGGWERAKESIKRKK</sequence>
<dbReference type="STRING" id="475255.SAMN04488101_103312"/>
<keyword evidence="3" id="KW-1185">Reference proteome</keyword>
<feature type="transmembrane region" description="Helical" evidence="1">
    <location>
        <begin position="265"/>
        <end position="285"/>
    </location>
</feature>
<evidence type="ECO:0000313" key="3">
    <source>
        <dbReference type="Proteomes" id="UP000192678"/>
    </source>
</evidence>
<accession>A0A1W2CBC3</accession>
<evidence type="ECO:0000256" key="1">
    <source>
        <dbReference type="SAM" id="Phobius"/>
    </source>
</evidence>
<dbReference type="RefSeq" id="WP_084289081.1">
    <property type="nucleotide sequence ID" value="NZ_FWYB01000003.1"/>
</dbReference>
<organism evidence="2 3">
    <name type="scientific">Pedobacter nyackensis</name>
    <dbReference type="NCBI Taxonomy" id="475255"/>
    <lineage>
        <taxon>Bacteria</taxon>
        <taxon>Pseudomonadati</taxon>
        <taxon>Bacteroidota</taxon>
        <taxon>Sphingobacteriia</taxon>
        <taxon>Sphingobacteriales</taxon>
        <taxon>Sphingobacteriaceae</taxon>
        <taxon>Pedobacter</taxon>
    </lineage>
</organism>
<dbReference type="Proteomes" id="UP000192678">
    <property type="component" value="Unassembled WGS sequence"/>
</dbReference>